<evidence type="ECO:0000313" key="3">
    <source>
        <dbReference type="Proteomes" id="UP000588017"/>
    </source>
</evidence>
<comment type="caution">
    <text evidence="2">The sequence shown here is derived from an EMBL/GenBank/DDBJ whole genome shotgun (WGS) entry which is preliminary data.</text>
</comment>
<keyword evidence="1" id="KW-0812">Transmembrane</keyword>
<feature type="transmembrane region" description="Helical" evidence="1">
    <location>
        <begin position="6"/>
        <end position="26"/>
    </location>
</feature>
<dbReference type="InterPro" id="IPR004714">
    <property type="entry name" value="Cyt_oxidase_maturation_cbb3"/>
</dbReference>
<evidence type="ECO:0000256" key="1">
    <source>
        <dbReference type="SAM" id="Phobius"/>
    </source>
</evidence>
<sequence>MSDFFYLIPLSLGLGCIGLAVFLWSLRGGQYEDLDGAAERVITDEDVPILPQRHSASRQG</sequence>
<keyword evidence="1" id="KW-1133">Transmembrane helix</keyword>
<dbReference type="RefSeq" id="WP_183336001.1">
    <property type="nucleotide sequence ID" value="NZ_BMHX01000008.1"/>
</dbReference>
<dbReference type="PANTHER" id="PTHR41532:SF1">
    <property type="entry name" value="FIXS PROTEIN"/>
    <property type="match status" value="1"/>
</dbReference>
<dbReference type="Proteomes" id="UP000588017">
    <property type="component" value="Unassembled WGS sequence"/>
</dbReference>
<organism evidence="2 3">
    <name type="scientific">Chelatococcus composti</name>
    <dbReference type="NCBI Taxonomy" id="1743235"/>
    <lineage>
        <taxon>Bacteria</taxon>
        <taxon>Pseudomonadati</taxon>
        <taxon>Pseudomonadota</taxon>
        <taxon>Alphaproteobacteria</taxon>
        <taxon>Hyphomicrobiales</taxon>
        <taxon>Chelatococcaceae</taxon>
        <taxon>Chelatococcus</taxon>
    </lineage>
</organism>
<evidence type="ECO:0000313" key="2">
    <source>
        <dbReference type="EMBL" id="MBB6169524.1"/>
    </source>
</evidence>
<gene>
    <name evidence="2" type="ORF">HNQ73_003174</name>
</gene>
<dbReference type="Pfam" id="PF03597">
    <property type="entry name" value="FixS"/>
    <property type="match status" value="1"/>
</dbReference>
<dbReference type="NCBIfam" id="TIGR00847">
    <property type="entry name" value="ccoS"/>
    <property type="match status" value="1"/>
</dbReference>
<name>A0A841KEW9_9HYPH</name>
<dbReference type="PANTHER" id="PTHR41532">
    <property type="entry name" value="FIXS PROTEIN"/>
    <property type="match status" value="1"/>
</dbReference>
<dbReference type="AlphaFoldDB" id="A0A841KEW9"/>
<proteinExistence type="predicted"/>
<keyword evidence="3" id="KW-1185">Reference proteome</keyword>
<dbReference type="EMBL" id="JACHEH010000008">
    <property type="protein sequence ID" value="MBB6169524.1"/>
    <property type="molecule type" value="Genomic_DNA"/>
</dbReference>
<protein>
    <submittedName>
        <fullName evidence="2">Cbb3-type cytochrome oxidase maturation protein</fullName>
    </submittedName>
</protein>
<accession>A0A841KEW9</accession>
<keyword evidence="1" id="KW-0472">Membrane</keyword>
<reference evidence="2 3" key="1">
    <citation type="submission" date="2020-08" db="EMBL/GenBank/DDBJ databases">
        <title>Genomic Encyclopedia of Type Strains, Phase IV (KMG-IV): sequencing the most valuable type-strain genomes for metagenomic binning, comparative biology and taxonomic classification.</title>
        <authorList>
            <person name="Goeker M."/>
        </authorList>
    </citation>
    <scope>NUCLEOTIDE SEQUENCE [LARGE SCALE GENOMIC DNA]</scope>
    <source>
        <strain evidence="2 3">DSM 101465</strain>
    </source>
</reference>